<evidence type="ECO:0000313" key="9">
    <source>
        <dbReference type="EMBL" id="GER87538.1"/>
    </source>
</evidence>
<comment type="function">
    <text evidence="6">One of the primary rRNA binding proteins, it binds specifically to the 5'-end of 16S ribosomal RNA.</text>
</comment>
<evidence type="ECO:0000256" key="3">
    <source>
        <dbReference type="ARBA" id="ARBA00022884"/>
    </source>
</evidence>
<proteinExistence type="inferred from homology"/>
<keyword evidence="10" id="KW-1185">Reference proteome</keyword>
<dbReference type="GO" id="GO:0003735">
    <property type="term" value="F:structural constituent of ribosome"/>
    <property type="evidence" value="ECO:0007669"/>
    <property type="project" value="UniProtKB-UniRule"/>
</dbReference>
<organism evidence="9 10">
    <name type="scientific">Dictyobacter vulcani</name>
    <dbReference type="NCBI Taxonomy" id="2607529"/>
    <lineage>
        <taxon>Bacteria</taxon>
        <taxon>Bacillati</taxon>
        <taxon>Chloroflexota</taxon>
        <taxon>Ktedonobacteria</taxon>
        <taxon>Ktedonobacterales</taxon>
        <taxon>Dictyobacteraceae</taxon>
        <taxon>Dictyobacter</taxon>
    </lineage>
</organism>
<evidence type="ECO:0000256" key="6">
    <source>
        <dbReference type="HAMAP-Rule" id="MF_01345"/>
    </source>
</evidence>
<dbReference type="GO" id="GO:0022627">
    <property type="term" value="C:cytosolic small ribosomal subunit"/>
    <property type="evidence" value="ECO:0007669"/>
    <property type="project" value="UniProtKB-UniRule"/>
</dbReference>
<dbReference type="SUPFAM" id="SSF50249">
    <property type="entry name" value="Nucleic acid-binding proteins"/>
    <property type="match status" value="1"/>
</dbReference>
<dbReference type="AlphaFoldDB" id="A0A5J4KE99"/>
<evidence type="ECO:0000256" key="4">
    <source>
        <dbReference type="ARBA" id="ARBA00022980"/>
    </source>
</evidence>
<dbReference type="GO" id="GO:0019843">
    <property type="term" value="F:rRNA binding"/>
    <property type="evidence" value="ECO:0007669"/>
    <property type="project" value="UniProtKB-UniRule"/>
</dbReference>
<evidence type="ECO:0000256" key="7">
    <source>
        <dbReference type="RuleBase" id="RU003872"/>
    </source>
</evidence>
<dbReference type="InterPro" id="IPR019984">
    <property type="entry name" value="Ribosomal_uS17_bact/chlr"/>
</dbReference>
<feature type="compositionally biased region" description="Low complexity" evidence="8">
    <location>
        <begin position="7"/>
        <end position="17"/>
    </location>
</feature>
<keyword evidence="5 6" id="KW-0687">Ribonucleoprotein</keyword>
<dbReference type="Gene3D" id="2.40.50.140">
    <property type="entry name" value="Nucleic acid-binding proteins"/>
    <property type="match status" value="1"/>
</dbReference>
<dbReference type="PANTHER" id="PTHR10744">
    <property type="entry name" value="40S RIBOSOMAL PROTEIN S11 FAMILY MEMBER"/>
    <property type="match status" value="1"/>
</dbReference>
<dbReference type="InterPro" id="IPR019979">
    <property type="entry name" value="Ribosomal_uS17_CS"/>
</dbReference>
<dbReference type="GO" id="GO:0006412">
    <property type="term" value="P:translation"/>
    <property type="evidence" value="ECO:0007669"/>
    <property type="project" value="UniProtKB-UniRule"/>
</dbReference>
<keyword evidence="3 6" id="KW-0694">RNA-binding</keyword>
<dbReference type="HAMAP" id="MF_01345_B">
    <property type="entry name" value="Ribosomal_uS17_B"/>
    <property type="match status" value="1"/>
</dbReference>
<dbReference type="PRINTS" id="PR00973">
    <property type="entry name" value="RIBOSOMALS17"/>
</dbReference>
<dbReference type="EMBL" id="BKZW01000001">
    <property type="protein sequence ID" value="GER87538.1"/>
    <property type="molecule type" value="Genomic_DNA"/>
</dbReference>
<dbReference type="PANTHER" id="PTHR10744:SF1">
    <property type="entry name" value="SMALL RIBOSOMAL SUBUNIT PROTEIN US17M"/>
    <property type="match status" value="1"/>
</dbReference>
<feature type="region of interest" description="Disordered" evidence="8">
    <location>
        <begin position="1"/>
        <end position="30"/>
    </location>
</feature>
<comment type="caution">
    <text evidence="9">The sequence shown here is derived from an EMBL/GenBank/DDBJ whole genome shotgun (WGS) entry which is preliminary data.</text>
</comment>
<dbReference type="RefSeq" id="WP_151755528.1">
    <property type="nucleotide sequence ID" value="NZ_BKZW01000001.1"/>
</dbReference>
<dbReference type="InterPro" id="IPR012340">
    <property type="entry name" value="NA-bd_OB-fold"/>
</dbReference>
<reference evidence="9 10" key="1">
    <citation type="submission" date="2019-10" db="EMBL/GenBank/DDBJ databases">
        <title>Dictyobacter vulcani sp. nov., within the class Ktedonobacteria, isolated from soil of volcanic Mt. Zao.</title>
        <authorList>
            <person name="Zheng Y."/>
            <person name="Wang C.M."/>
            <person name="Sakai Y."/>
            <person name="Abe K."/>
            <person name="Yokota A."/>
            <person name="Yabe S."/>
        </authorList>
    </citation>
    <scope>NUCLEOTIDE SEQUENCE [LARGE SCALE GENOMIC DNA]</scope>
    <source>
        <strain evidence="9 10">W12</strain>
    </source>
</reference>
<dbReference type="InterPro" id="IPR000266">
    <property type="entry name" value="Ribosomal_uS17"/>
</dbReference>
<evidence type="ECO:0000313" key="10">
    <source>
        <dbReference type="Proteomes" id="UP000326912"/>
    </source>
</evidence>
<name>A0A5J4KE99_9CHLR</name>
<evidence type="ECO:0000256" key="1">
    <source>
        <dbReference type="ARBA" id="ARBA00010254"/>
    </source>
</evidence>
<evidence type="ECO:0000256" key="8">
    <source>
        <dbReference type="SAM" id="MobiDB-lite"/>
    </source>
</evidence>
<dbReference type="NCBIfam" id="NF004123">
    <property type="entry name" value="PRK05610.1"/>
    <property type="match status" value="1"/>
</dbReference>
<evidence type="ECO:0000256" key="2">
    <source>
        <dbReference type="ARBA" id="ARBA00022730"/>
    </source>
</evidence>
<evidence type="ECO:0000256" key="5">
    <source>
        <dbReference type="ARBA" id="ARBA00023274"/>
    </source>
</evidence>
<dbReference type="Proteomes" id="UP000326912">
    <property type="component" value="Unassembled WGS sequence"/>
</dbReference>
<dbReference type="CDD" id="cd00364">
    <property type="entry name" value="Ribosomal_uS17"/>
    <property type="match status" value="1"/>
</dbReference>
<keyword evidence="2 6" id="KW-0699">rRNA-binding</keyword>
<comment type="similarity">
    <text evidence="1 6 7">Belongs to the universal ribosomal protein uS17 family.</text>
</comment>
<dbReference type="NCBIfam" id="TIGR03635">
    <property type="entry name" value="uS17_bact"/>
    <property type="match status" value="1"/>
</dbReference>
<gene>
    <name evidence="6" type="primary">rpsQ</name>
    <name evidence="9" type="ORF">KDW_17000</name>
</gene>
<dbReference type="PROSITE" id="PS00056">
    <property type="entry name" value="RIBOSOMAL_S17"/>
    <property type="match status" value="1"/>
</dbReference>
<accession>A0A5J4KE99</accession>
<sequence length="126" mass="14284">MTQQSSAITAEQAMAAAQKTSRRQQKVGRVVSNKTDKTIVVVVESLKKHRIYKRTYKQTKRFHAHDENNSCQVGDLVRIEESRPLSKLKRWRLVEIVKRGSGIVPVEQVVAEVDPNLKDESAESAE</sequence>
<comment type="subunit">
    <text evidence="6">Part of the 30S ribosomal subunit.</text>
</comment>
<dbReference type="Pfam" id="PF00366">
    <property type="entry name" value="Ribosomal_S17"/>
    <property type="match status" value="1"/>
</dbReference>
<protein>
    <recommendedName>
        <fullName evidence="6">Small ribosomal subunit protein uS17</fullName>
    </recommendedName>
</protein>
<keyword evidence="4 6" id="KW-0689">Ribosomal protein</keyword>